<evidence type="ECO:0000313" key="2">
    <source>
        <dbReference type="EMBL" id="OLR91842.1"/>
    </source>
</evidence>
<dbReference type="AlphaFoldDB" id="A0A1Q9LIG5"/>
<dbReference type="InterPro" id="IPR005531">
    <property type="entry name" value="Asp23"/>
</dbReference>
<dbReference type="Pfam" id="PF03780">
    <property type="entry name" value="Asp23"/>
    <property type="match status" value="1"/>
</dbReference>
<evidence type="ECO:0000256" key="1">
    <source>
        <dbReference type="ARBA" id="ARBA00005721"/>
    </source>
</evidence>
<name>A0A1Q9LIG5_9PSEU</name>
<dbReference type="EMBL" id="MKQR01000018">
    <property type="protein sequence ID" value="OLR91842.1"/>
    <property type="molecule type" value="Genomic_DNA"/>
</dbReference>
<accession>A0A1Q9LIG5</accession>
<keyword evidence="3" id="KW-1185">Reference proteome</keyword>
<dbReference type="Proteomes" id="UP000186040">
    <property type="component" value="Unassembled WGS sequence"/>
</dbReference>
<comment type="similarity">
    <text evidence="1">Belongs to the asp23 family.</text>
</comment>
<evidence type="ECO:0008006" key="4">
    <source>
        <dbReference type="Google" id="ProtNLM"/>
    </source>
</evidence>
<protein>
    <recommendedName>
        <fullName evidence="4">Asp23/Gls24 family envelope stress response protein</fullName>
    </recommendedName>
</protein>
<comment type="caution">
    <text evidence="2">The sequence shown here is derived from an EMBL/GenBank/DDBJ whole genome shotgun (WGS) entry which is preliminary data.</text>
</comment>
<sequence>MEATAGTDSRCTWAVGTPVLAALAADAAAGVAGVVRLEVGVTDLVGTVVHQARLRLAGVTPAPADGVRVRVDQRDGGVEVELDLAVDGFDQVTAVARAVQRAVRDRVLHATGIRLRAVAVSVLTITDRGAP</sequence>
<evidence type="ECO:0000313" key="3">
    <source>
        <dbReference type="Proteomes" id="UP000186040"/>
    </source>
</evidence>
<proteinExistence type="inferred from homology"/>
<organism evidence="2 3">
    <name type="scientific">Actinokineospora bangkokensis</name>
    <dbReference type="NCBI Taxonomy" id="1193682"/>
    <lineage>
        <taxon>Bacteria</taxon>
        <taxon>Bacillati</taxon>
        <taxon>Actinomycetota</taxon>
        <taxon>Actinomycetes</taxon>
        <taxon>Pseudonocardiales</taxon>
        <taxon>Pseudonocardiaceae</taxon>
        <taxon>Actinokineospora</taxon>
    </lineage>
</organism>
<reference evidence="2 3" key="1">
    <citation type="submission" date="2016-10" db="EMBL/GenBank/DDBJ databases">
        <title>The Draft Genome Sequence of Actinokineospora bangkokensis 44EHWT reveals the biosynthetic pathway of antifungal compounds Thailandins with unusual extender unit butylmalonyl-CoA.</title>
        <authorList>
            <person name="Greule A."/>
            <person name="Intra B."/>
            <person name="Flemming S."/>
            <person name="Rommel M.G."/>
            <person name="Panbangred W."/>
            <person name="Bechthold A."/>
        </authorList>
    </citation>
    <scope>NUCLEOTIDE SEQUENCE [LARGE SCALE GENOMIC DNA]</scope>
    <source>
        <strain evidence="2 3">44EHW</strain>
    </source>
</reference>
<gene>
    <name evidence="2" type="ORF">BJP25_23675</name>
</gene>
<dbReference type="STRING" id="1193682.BJP25_23675"/>